<accession>A0A6P8GMH5</accession>
<proteinExistence type="inferred from homology"/>
<evidence type="ECO:0000256" key="5">
    <source>
        <dbReference type="ARBA" id="ARBA00023040"/>
    </source>
</evidence>
<keyword evidence="6 12" id="KW-0472">Membrane</keyword>
<sequence>MALNASEIALFGIGHGEEGGCNHTDAWEWVYAMQPAYMTAICVLGIAGNAFVLAVLCLQRQHSTVADVYLGNLAVADLVMMCCLPFWISTVLHRFNWAYGTAMCQLVGLVVGMNYLCSVLFLTVVSLDRYVALARPLAHRRRRRSTVARGVCAGVWVLGGMLSLPGLLFRSVDFFPEFGVEACHLAYPHPGWRIRYNVTANLVGFLIPVPIVAFSSYHIVAILTDKQVRSSATGHAERKAASLVLVVLAVFVLCWLPYQLVIFLDTLHYYQVISGCLLEHSLDIWTQLATYLGYSNSAINPFLYVIVGKHFRHRASAILHTVMSCDKKQAIFVDNSTRYKSTERSSV</sequence>
<keyword evidence="4 12" id="KW-1133">Transmembrane helix</keyword>
<dbReference type="PROSITE" id="PS50262">
    <property type="entry name" value="G_PROTEIN_RECEP_F1_2"/>
    <property type="match status" value="1"/>
</dbReference>
<feature type="transmembrane region" description="Helical" evidence="12">
    <location>
        <begin position="68"/>
        <end position="88"/>
    </location>
</feature>
<dbReference type="KEGG" id="char:105895804"/>
<dbReference type="PRINTS" id="PR00237">
    <property type="entry name" value="GPCRRHODOPSN"/>
</dbReference>
<protein>
    <submittedName>
        <fullName evidence="15">B2 bradykinin receptor-like</fullName>
    </submittedName>
</protein>
<feature type="transmembrane region" description="Helical" evidence="12">
    <location>
        <begin position="284"/>
        <end position="307"/>
    </location>
</feature>
<keyword evidence="3 11" id="KW-0812">Transmembrane</keyword>
<dbReference type="InterPro" id="IPR050119">
    <property type="entry name" value="CCR1-9-like"/>
</dbReference>
<feature type="transmembrane region" description="Helical" evidence="12">
    <location>
        <begin position="202"/>
        <end position="223"/>
    </location>
</feature>
<evidence type="ECO:0000256" key="2">
    <source>
        <dbReference type="ARBA" id="ARBA00022475"/>
    </source>
</evidence>
<keyword evidence="9" id="KW-0325">Glycoprotein</keyword>
<dbReference type="PANTHER" id="PTHR10489">
    <property type="entry name" value="CELL ADHESION MOLECULE"/>
    <property type="match status" value="1"/>
</dbReference>
<reference evidence="15" key="1">
    <citation type="submission" date="2025-08" db="UniProtKB">
        <authorList>
            <consortium name="RefSeq"/>
        </authorList>
    </citation>
    <scope>IDENTIFICATION</scope>
</reference>
<keyword evidence="7" id="KW-1015">Disulfide bond</keyword>
<evidence type="ECO:0000256" key="11">
    <source>
        <dbReference type="RuleBase" id="RU000688"/>
    </source>
</evidence>
<dbReference type="PROSITE" id="PS00237">
    <property type="entry name" value="G_PROTEIN_RECEP_F1_1"/>
    <property type="match status" value="1"/>
</dbReference>
<dbReference type="GO" id="GO:0007204">
    <property type="term" value="P:positive regulation of cytosolic calcium ion concentration"/>
    <property type="evidence" value="ECO:0007669"/>
    <property type="project" value="TreeGrafter"/>
</dbReference>
<dbReference type="OrthoDB" id="6076970at2759"/>
<evidence type="ECO:0000256" key="7">
    <source>
        <dbReference type="ARBA" id="ARBA00023157"/>
    </source>
</evidence>
<evidence type="ECO:0000256" key="6">
    <source>
        <dbReference type="ARBA" id="ARBA00023136"/>
    </source>
</evidence>
<evidence type="ECO:0000256" key="3">
    <source>
        <dbReference type="ARBA" id="ARBA00022692"/>
    </source>
</evidence>
<gene>
    <name evidence="15" type="primary">LOC105895804</name>
</gene>
<dbReference type="AlphaFoldDB" id="A0A6P8GMH5"/>
<dbReference type="GO" id="GO:0019722">
    <property type="term" value="P:calcium-mediated signaling"/>
    <property type="evidence" value="ECO:0007669"/>
    <property type="project" value="TreeGrafter"/>
</dbReference>
<name>A0A6P8GMH5_CLUHA</name>
<evidence type="ECO:0000313" key="15">
    <source>
        <dbReference type="RefSeq" id="XP_031436662.1"/>
    </source>
</evidence>
<evidence type="ECO:0000313" key="14">
    <source>
        <dbReference type="Proteomes" id="UP000515152"/>
    </source>
</evidence>
<evidence type="ECO:0000256" key="1">
    <source>
        <dbReference type="ARBA" id="ARBA00004651"/>
    </source>
</evidence>
<dbReference type="InterPro" id="IPR017452">
    <property type="entry name" value="GPCR_Rhodpsn_7TM"/>
</dbReference>
<dbReference type="GeneID" id="105895804"/>
<dbReference type="GO" id="GO:0004947">
    <property type="term" value="F:bradykinin receptor activity"/>
    <property type="evidence" value="ECO:0007669"/>
    <property type="project" value="InterPro"/>
</dbReference>
<keyword evidence="14" id="KW-1185">Reference proteome</keyword>
<dbReference type="Gene3D" id="1.20.1070.10">
    <property type="entry name" value="Rhodopsin 7-helix transmembrane proteins"/>
    <property type="match status" value="1"/>
</dbReference>
<dbReference type="SUPFAM" id="SSF81321">
    <property type="entry name" value="Family A G protein-coupled receptor-like"/>
    <property type="match status" value="1"/>
</dbReference>
<keyword evidence="10 11" id="KW-0807">Transducer</keyword>
<keyword evidence="5 11" id="KW-0297">G-protein coupled receptor</keyword>
<feature type="transmembrane region" description="Helical" evidence="12">
    <location>
        <begin position="100"/>
        <end position="125"/>
    </location>
</feature>
<feature type="transmembrane region" description="Helical" evidence="12">
    <location>
        <begin position="146"/>
        <end position="169"/>
    </location>
</feature>
<comment type="similarity">
    <text evidence="11">Belongs to the G-protein coupled receptor 1 family.</text>
</comment>
<dbReference type="Proteomes" id="UP000515152">
    <property type="component" value="Chromosome 14"/>
</dbReference>
<feature type="transmembrane region" description="Helical" evidence="12">
    <location>
        <begin position="243"/>
        <end position="264"/>
    </location>
</feature>
<evidence type="ECO:0000256" key="9">
    <source>
        <dbReference type="ARBA" id="ARBA00023180"/>
    </source>
</evidence>
<evidence type="ECO:0000256" key="8">
    <source>
        <dbReference type="ARBA" id="ARBA00023170"/>
    </source>
</evidence>
<dbReference type="PANTHER" id="PTHR10489:SF957">
    <property type="entry name" value="B2 BRADYKININ RECEPTOR"/>
    <property type="match status" value="1"/>
</dbReference>
<organism evidence="14 15">
    <name type="scientific">Clupea harengus</name>
    <name type="common">Atlantic herring</name>
    <dbReference type="NCBI Taxonomy" id="7950"/>
    <lineage>
        <taxon>Eukaryota</taxon>
        <taxon>Metazoa</taxon>
        <taxon>Chordata</taxon>
        <taxon>Craniata</taxon>
        <taxon>Vertebrata</taxon>
        <taxon>Euteleostomi</taxon>
        <taxon>Actinopterygii</taxon>
        <taxon>Neopterygii</taxon>
        <taxon>Teleostei</taxon>
        <taxon>Clupei</taxon>
        <taxon>Clupeiformes</taxon>
        <taxon>Clupeoidei</taxon>
        <taxon>Clupeidae</taxon>
        <taxon>Clupea</taxon>
    </lineage>
</organism>
<dbReference type="GO" id="GO:0019957">
    <property type="term" value="F:C-C chemokine binding"/>
    <property type="evidence" value="ECO:0007669"/>
    <property type="project" value="TreeGrafter"/>
</dbReference>
<dbReference type="GO" id="GO:0009897">
    <property type="term" value="C:external side of plasma membrane"/>
    <property type="evidence" value="ECO:0007669"/>
    <property type="project" value="TreeGrafter"/>
</dbReference>
<dbReference type="Pfam" id="PF00001">
    <property type="entry name" value="7tm_1"/>
    <property type="match status" value="1"/>
</dbReference>
<evidence type="ECO:0000259" key="13">
    <source>
        <dbReference type="PROSITE" id="PS50262"/>
    </source>
</evidence>
<keyword evidence="8 11" id="KW-0675">Receptor</keyword>
<dbReference type="GO" id="GO:0016493">
    <property type="term" value="F:C-C chemokine receptor activity"/>
    <property type="evidence" value="ECO:0007669"/>
    <property type="project" value="TreeGrafter"/>
</dbReference>
<comment type="subcellular location">
    <subcellularLocation>
        <location evidence="1">Cell membrane</location>
        <topology evidence="1">Multi-pass membrane protein</topology>
    </subcellularLocation>
</comment>
<dbReference type="GO" id="GO:0006955">
    <property type="term" value="P:immune response"/>
    <property type="evidence" value="ECO:0007669"/>
    <property type="project" value="TreeGrafter"/>
</dbReference>
<dbReference type="InterPro" id="IPR000276">
    <property type="entry name" value="GPCR_Rhodpsn"/>
</dbReference>
<evidence type="ECO:0000256" key="10">
    <source>
        <dbReference type="ARBA" id="ARBA00023224"/>
    </source>
</evidence>
<evidence type="ECO:0000256" key="12">
    <source>
        <dbReference type="SAM" id="Phobius"/>
    </source>
</evidence>
<dbReference type="PRINTS" id="PR00425">
    <property type="entry name" value="BRADYKININR"/>
</dbReference>
<evidence type="ECO:0000256" key="4">
    <source>
        <dbReference type="ARBA" id="ARBA00022989"/>
    </source>
</evidence>
<keyword evidence="2" id="KW-1003">Cell membrane</keyword>
<feature type="domain" description="G-protein coupled receptors family 1 profile" evidence="13">
    <location>
        <begin position="48"/>
        <end position="304"/>
    </location>
</feature>
<dbReference type="InterPro" id="IPR000496">
    <property type="entry name" value="Brdyknn_rcpt"/>
</dbReference>
<feature type="transmembrane region" description="Helical" evidence="12">
    <location>
        <begin position="36"/>
        <end position="56"/>
    </location>
</feature>
<dbReference type="RefSeq" id="XP_031436662.1">
    <property type="nucleotide sequence ID" value="XM_031580802.1"/>
</dbReference>
<dbReference type="GO" id="GO:0060326">
    <property type="term" value="P:cell chemotaxis"/>
    <property type="evidence" value="ECO:0007669"/>
    <property type="project" value="TreeGrafter"/>
</dbReference>